<dbReference type="Pfam" id="PF00486">
    <property type="entry name" value="Trans_reg_C"/>
    <property type="match status" value="1"/>
</dbReference>
<evidence type="ECO:0000313" key="9">
    <source>
        <dbReference type="Proteomes" id="UP000297891"/>
    </source>
</evidence>
<evidence type="ECO:0000256" key="1">
    <source>
        <dbReference type="ARBA" id="ARBA00022553"/>
    </source>
</evidence>
<dbReference type="SMART" id="SM00448">
    <property type="entry name" value="REC"/>
    <property type="match status" value="1"/>
</dbReference>
<evidence type="ECO:0000256" key="2">
    <source>
        <dbReference type="ARBA" id="ARBA00023012"/>
    </source>
</evidence>
<keyword evidence="3 5" id="KW-0238">DNA-binding</keyword>
<dbReference type="EMBL" id="RQFP01000014">
    <property type="protein sequence ID" value="TGK91428.1"/>
    <property type="molecule type" value="Genomic_DNA"/>
</dbReference>
<proteinExistence type="predicted"/>
<keyword evidence="9" id="KW-1185">Reference proteome</keyword>
<dbReference type="GO" id="GO:0000976">
    <property type="term" value="F:transcription cis-regulatory region binding"/>
    <property type="evidence" value="ECO:0007669"/>
    <property type="project" value="TreeGrafter"/>
</dbReference>
<name>A0A2M9Y335_9LEPT</name>
<dbReference type="Proteomes" id="UP000297891">
    <property type="component" value="Unassembled WGS sequence"/>
</dbReference>
<dbReference type="CDD" id="cd17574">
    <property type="entry name" value="REC_OmpR"/>
    <property type="match status" value="1"/>
</dbReference>
<dbReference type="PANTHER" id="PTHR48111">
    <property type="entry name" value="REGULATOR OF RPOS"/>
    <property type="match status" value="1"/>
</dbReference>
<dbReference type="PROSITE" id="PS50110">
    <property type="entry name" value="RESPONSE_REGULATORY"/>
    <property type="match status" value="1"/>
</dbReference>
<sequence>MKPRILLVEDDEGLGETLKERLEQDRYRVQWAKTATEAEGLFSPSLFDLVVLDLRLPDGNGFQLAELFVSKEKDIPFLFLTAQAGAQERLRGFELGAAEFIPKPFHLKEFLIRLERVVAQTRPHFGQKWKMNQTEIHLDSFLVKLEDGTSVLLSKRDCALLALLLSDIRKVFSRSEILDNIVGEESFPTERTIDNAIVRLRDALGEDSIRNVRGVGYQWVAEVVPLK</sequence>
<keyword evidence="1 4" id="KW-0597">Phosphoprotein</keyword>
<dbReference type="InterPro" id="IPR039420">
    <property type="entry name" value="WalR-like"/>
</dbReference>
<keyword evidence="2" id="KW-0902">Two-component regulatory system</keyword>
<dbReference type="GO" id="GO:0005829">
    <property type="term" value="C:cytosol"/>
    <property type="evidence" value="ECO:0007669"/>
    <property type="project" value="TreeGrafter"/>
</dbReference>
<evidence type="ECO:0000259" key="6">
    <source>
        <dbReference type="PROSITE" id="PS50110"/>
    </source>
</evidence>
<protein>
    <submittedName>
        <fullName evidence="8">DNA-binding response regulator</fullName>
    </submittedName>
</protein>
<evidence type="ECO:0000256" key="5">
    <source>
        <dbReference type="PROSITE-ProRule" id="PRU01091"/>
    </source>
</evidence>
<feature type="domain" description="OmpR/PhoB-type" evidence="7">
    <location>
        <begin position="126"/>
        <end position="221"/>
    </location>
</feature>
<dbReference type="AlphaFoldDB" id="A0A2M9Y335"/>
<evidence type="ECO:0000259" key="7">
    <source>
        <dbReference type="PROSITE" id="PS51755"/>
    </source>
</evidence>
<organism evidence="8 9">
    <name type="scientific">Leptospira brenneri</name>
    <dbReference type="NCBI Taxonomy" id="2023182"/>
    <lineage>
        <taxon>Bacteria</taxon>
        <taxon>Pseudomonadati</taxon>
        <taxon>Spirochaetota</taxon>
        <taxon>Spirochaetia</taxon>
        <taxon>Leptospirales</taxon>
        <taxon>Leptospiraceae</taxon>
        <taxon>Leptospira</taxon>
    </lineage>
</organism>
<dbReference type="InterPro" id="IPR001867">
    <property type="entry name" value="OmpR/PhoB-type_DNA-bd"/>
</dbReference>
<feature type="DNA-binding region" description="OmpR/PhoB-type" evidence="5">
    <location>
        <begin position="126"/>
        <end position="221"/>
    </location>
</feature>
<feature type="modified residue" description="4-aspartylphosphate" evidence="4">
    <location>
        <position position="53"/>
    </location>
</feature>
<dbReference type="InterPro" id="IPR036388">
    <property type="entry name" value="WH-like_DNA-bd_sf"/>
</dbReference>
<dbReference type="InterPro" id="IPR011006">
    <property type="entry name" value="CheY-like_superfamily"/>
</dbReference>
<dbReference type="Gene3D" id="1.10.10.10">
    <property type="entry name" value="Winged helix-like DNA-binding domain superfamily/Winged helix DNA-binding domain"/>
    <property type="match status" value="1"/>
</dbReference>
<dbReference type="GO" id="GO:0006355">
    <property type="term" value="P:regulation of DNA-templated transcription"/>
    <property type="evidence" value="ECO:0007669"/>
    <property type="project" value="InterPro"/>
</dbReference>
<evidence type="ECO:0000256" key="3">
    <source>
        <dbReference type="ARBA" id="ARBA00023125"/>
    </source>
</evidence>
<dbReference type="PANTHER" id="PTHR48111:SF40">
    <property type="entry name" value="PHOSPHATE REGULON TRANSCRIPTIONAL REGULATORY PROTEIN PHOB"/>
    <property type="match status" value="1"/>
</dbReference>
<dbReference type="SMART" id="SM00862">
    <property type="entry name" value="Trans_reg_C"/>
    <property type="match status" value="1"/>
</dbReference>
<dbReference type="PROSITE" id="PS51755">
    <property type="entry name" value="OMPR_PHOB"/>
    <property type="match status" value="1"/>
</dbReference>
<dbReference type="SUPFAM" id="SSF52172">
    <property type="entry name" value="CheY-like"/>
    <property type="match status" value="1"/>
</dbReference>
<dbReference type="CDD" id="cd00383">
    <property type="entry name" value="trans_reg_C"/>
    <property type="match status" value="1"/>
</dbReference>
<dbReference type="RefSeq" id="WP_100790303.1">
    <property type="nucleotide sequence ID" value="NZ_NPDQ01000003.1"/>
</dbReference>
<dbReference type="InterPro" id="IPR001789">
    <property type="entry name" value="Sig_transdc_resp-reg_receiver"/>
</dbReference>
<dbReference type="Gene3D" id="3.40.50.2300">
    <property type="match status" value="1"/>
</dbReference>
<evidence type="ECO:0000256" key="4">
    <source>
        <dbReference type="PROSITE-ProRule" id="PRU00169"/>
    </source>
</evidence>
<gene>
    <name evidence="8" type="ORF">EHQ30_14495</name>
</gene>
<dbReference type="GO" id="GO:0032993">
    <property type="term" value="C:protein-DNA complex"/>
    <property type="evidence" value="ECO:0007669"/>
    <property type="project" value="TreeGrafter"/>
</dbReference>
<dbReference type="InterPro" id="IPR016032">
    <property type="entry name" value="Sig_transdc_resp-reg_C-effctor"/>
</dbReference>
<dbReference type="SUPFAM" id="SSF46894">
    <property type="entry name" value="C-terminal effector domain of the bipartite response regulators"/>
    <property type="match status" value="1"/>
</dbReference>
<reference evidence="8" key="1">
    <citation type="journal article" date="2019" name="PLoS Negl. Trop. Dis.">
        <title>Revisiting the worldwide diversity of Leptospira species in the environment.</title>
        <authorList>
            <person name="Vincent A.T."/>
            <person name="Schiettekatte O."/>
            <person name="Bourhy P."/>
            <person name="Veyrier F.J."/>
            <person name="Picardeau M."/>
        </authorList>
    </citation>
    <scope>NUCLEOTIDE SEQUENCE [LARGE SCALE GENOMIC DNA]</scope>
    <source>
        <strain evidence="8">201800277</strain>
    </source>
</reference>
<dbReference type="GO" id="GO:0000156">
    <property type="term" value="F:phosphorelay response regulator activity"/>
    <property type="evidence" value="ECO:0007669"/>
    <property type="project" value="TreeGrafter"/>
</dbReference>
<evidence type="ECO:0000313" key="8">
    <source>
        <dbReference type="EMBL" id="TGK91428.1"/>
    </source>
</evidence>
<feature type="domain" description="Response regulatory" evidence="6">
    <location>
        <begin position="4"/>
        <end position="118"/>
    </location>
</feature>
<comment type="caution">
    <text evidence="8">The sequence shown here is derived from an EMBL/GenBank/DDBJ whole genome shotgun (WGS) entry which is preliminary data.</text>
</comment>
<dbReference type="OrthoDB" id="9803564at2"/>
<dbReference type="Pfam" id="PF00072">
    <property type="entry name" value="Response_reg"/>
    <property type="match status" value="1"/>
</dbReference>
<accession>A0A2M9Y335</accession>